<dbReference type="PANTHER" id="PTHR43877">
    <property type="entry name" value="AMINOALKYLPHOSPHONATE N-ACETYLTRANSFERASE-RELATED-RELATED"/>
    <property type="match status" value="1"/>
</dbReference>
<dbReference type="PIRSF" id="PIRSF000452">
    <property type="entry name" value="6-N-acetyltransf"/>
    <property type="match status" value="1"/>
</dbReference>
<evidence type="ECO:0000256" key="8">
    <source>
        <dbReference type="ARBA" id="ARBA00048923"/>
    </source>
</evidence>
<dbReference type="InterPro" id="IPR024170">
    <property type="entry name" value="Aminoglycoside_N6-AcTrfrase"/>
</dbReference>
<dbReference type="Gene3D" id="3.40.630.30">
    <property type="match status" value="1"/>
</dbReference>
<accession>A0A0F5Q3R3</accession>
<dbReference type="GO" id="GO:0046677">
    <property type="term" value="P:response to antibiotic"/>
    <property type="evidence" value="ECO:0007669"/>
    <property type="project" value="UniProtKB-KW"/>
</dbReference>
<dbReference type="NCBIfam" id="NF043067">
    <property type="entry name" value="AAC_6p_group_E"/>
    <property type="match status" value="1"/>
</dbReference>
<evidence type="ECO:0000256" key="9">
    <source>
        <dbReference type="PIRNR" id="PIRNR000452"/>
    </source>
</evidence>
<comment type="catalytic activity">
    <reaction evidence="8 9">
        <text>kanamycin B + acetyl-CoA = N(6')-acetylkanamycin B + CoA + H(+)</text>
        <dbReference type="Rhea" id="RHEA:16449"/>
        <dbReference type="ChEBI" id="CHEBI:15378"/>
        <dbReference type="ChEBI" id="CHEBI:57287"/>
        <dbReference type="ChEBI" id="CHEBI:57288"/>
        <dbReference type="ChEBI" id="CHEBI:58390"/>
        <dbReference type="ChEBI" id="CHEBI:58549"/>
        <dbReference type="EC" id="2.3.1.82"/>
    </reaction>
</comment>
<dbReference type="GO" id="GO:0047663">
    <property type="term" value="F:aminoglycoside 6'-N-acetyltransferase activity"/>
    <property type="evidence" value="ECO:0007669"/>
    <property type="project" value="UniProtKB-EC"/>
</dbReference>
<dbReference type="Pfam" id="PF00583">
    <property type="entry name" value="Acetyltransf_1"/>
    <property type="match status" value="1"/>
</dbReference>
<evidence type="ECO:0000256" key="7">
    <source>
        <dbReference type="ARBA" id="ARBA00029660"/>
    </source>
</evidence>
<evidence type="ECO:0000256" key="6">
    <source>
        <dbReference type="ARBA" id="ARBA00023315"/>
    </source>
</evidence>
<evidence type="ECO:0000259" key="10">
    <source>
        <dbReference type="PROSITE" id="PS51186"/>
    </source>
</evidence>
<dbReference type="RefSeq" id="WP_046138969.1">
    <property type="nucleotide sequence ID" value="NZ_LANJ01000046.1"/>
</dbReference>
<dbReference type="InterPro" id="IPR000182">
    <property type="entry name" value="GNAT_dom"/>
</dbReference>
<dbReference type="CDD" id="cd04301">
    <property type="entry name" value="NAT_SF"/>
    <property type="match status" value="1"/>
</dbReference>
<dbReference type="EMBL" id="LANJ01000046">
    <property type="protein sequence ID" value="KKC35271.1"/>
    <property type="molecule type" value="Genomic_DNA"/>
</dbReference>
<comment type="subunit">
    <text evidence="1 9">Homodimer.</text>
</comment>
<dbReference type="STRING" id="1293439.WH87_16890"/>
<dbReference type="AlphaFoldDB" id="A0A0F5Q3R3"/>
<keyword evidence="5 9" id="KW-0046">Antibiotic resistance</keyword>
<keyword evidence="12" id="KW-1185">Reference proteome</keyword>
<sequence length="147" mass="16023">MIIATASPADATDWAAMRQALWPSHDIAEHVADIADYLAAPGDTLTLIARDTAGAAIGFAEASIRHDFVNGCDTSPVGFLEGIYVVPEHRRTGIAGKLVDAVADWVRQRGYTQLASDADINNTQSHQMHEALGFEETQRVVYFRKQL</sequence>
<comment type="function">
    <text evidence="9">Catalyzes the transfer of an acetyl group from acetyl-CoA to the 6'-amino group of aminoglycoside molecules conferring resistance to antibiotics containing the purpurosamine ring.</text>
</comment>
<organism evidence="11 12">
    <name type="scientific">Devosia epidermidihirudinis</name>
    <dbReference type="NCBI Taxonomy" id="1293439"/>
    <lineage>
        <taxon>Bacteria</taxon>
        <taxon>Pseudomonadati</taxon>
        <taxon>Pseudomonadota</taxon>
        <taxon>Alphaproteobacteria</taxon>
        <taxon>Hyphomicrobiales</taxon>
        <taxon>Devosiaceae</taxon>
        <taxon>Devosia</taxon>
    </lineage>
</organism>
<dbReference type="SUPFAM" id="SSF55729">
    <property type="entry name" value="Acyl-CoA N-acyltransferases (Nat)"/>
    <property type="match status" value="1"/>
</dbReference>
<dbReference type="OrthoDB" id="118633at2"/>
<keyword evidence="4 9" id="KW-0808">Transferase</keyword>
<comment type="caution">
    <text evidence="11">The sequence shown here is derived from an EMBL/GenBank/DDBJ whole genome shotgun (WGS) entry which is preliminary data.</text>
</comment>
<evidence type="ECO:0000313" key="12">
    <source>
        <dbReference type="Proteomes" id="UP000033411"/>
    </source>
</evidence>
<dbReference type="InterPro" id="IPR016181">
    <property type="entry name" value="Acyl_CoA_acyltransferase"/>
</dbReference>
<gene>
    <name evidence="11" type="ORF">WH87_16890</name>
</gene>
<evidence type="ECO:0000256" key="2">
    <source>
        <dbReference type="ARBA" id="ARBA00012888"/>
    </source>
</evidence>
<evidence type="ECO:0000256" key="4">
    <source>
        <dbReference type="ARBA" id="ARBA00022679"/>
    </source>
</evidence>
<name>A0A0F5Q3R3_9HYPH</name>
<dbReference type="InterPro" id="IPR050832">
    <property type="entry name" value="Bact_Acetyltransf"/>
</dbReference>
<evidence type="ECO:0000256" key="3">
    <source>
        <dbReference type="ARBA" id="ARBA00017677"/>
    </source>
</evidence>
<evidence type="ECO:0000256" key="5">
    <source>
        <dbReference type="ARBA" id="ARBA00023251"/>
    </source>
</evidence>
<dbReference type="PANTHER" id="PTHR43877:SF1">
    <property type="entry name" value="ACETYLTRANSFERASE"/>
    <property type="match status" value="1"/>
</dbReference>
<dbReference type="PROSITE" id="PS51186">
    <property type="entry name" value="GNAT"/>
    <property type="match status" value="1"/>
</dbReference>
<dbReference type="Proteomes" id="UP000033411">
    <property type="component" value="Unassembled WGS sequence"/>
</dbReference>
<evidence type="ECO:0000256" key="1">
    <source>
        <dbReference type="ARBA" id="ARBA00011738"/>
    </source>
</evidence>
<proteinExistence type="predicted"/>
<dbReference type="PATRIC" id="fig|1293439.3.peg.3445"/>
<dbReference type="EC" id="2.3.1.82" evidence="2 9"/>
<keyword evidence="6 9" id="KW-0012">Acyltransferase</keyword>
<feature type="domain" description="N-acetyltransferase" evidence="10">
    <location>
        <begin position="1"/>
        <end position="147"/>
    </location>
</feature>
<evidence type="ECO:0000313" key="11">
    <source>
        <dbReference type="EMBL" id="KKC35271.1"/>
    </source>
</evidence>
<reference evidence="11 12" key="1">
    <citation type="submission" date="2015-03" db="EMBL/GenBank/DDBJ databases">
        <authorList>
            <person name="Lepp D."/>
            <person name="Hassan Y.I."/>
            <person name="Li X.-Z."/>
            <person name="Zhou T."/>
        </authorList>
    </citation>
    <scope>NUCLEOTIDE SEQUENCE [LARGE SCALE GENOMIC DNA]</scope>
    <source>
        <strain evidence="11 12">E84</strain>
    </source>
</reference>
<protein>
    <recommendedName>
        <fullName evidence="3 9">Aminoglycoside N(6')-acetyltransferase type 1</fullName>
        <ecNumber evidence="2 9">2.3.1.82</ecNumber>
    </recommendedName>
    <alternativeName>
        <fullName evidence="7 9">Aminoglycoside resistance protein</fullName>
    </alternativeName>
</protein>